<accession>A0AAD8P7K8</accession>
<evidence type="ECO:0000256" key="5">
    <source>
        <dbReference type="ARBA" id="ARBA00023136"/>
    </source>
</evidence>
<dbReference type="Pfam" id="PF01027">
    <property type="entry name" value="Bax1-I"/>
    <property type="match status" value="1"/>
</dbReference>
<organism evidence="7 8">
    <name type="scientific">Babesia gibsoni</name>
    <dbReference type="NCBI Taxonomy" id="33632"/>
    <lineage>
        <taxon>Eukaryota</taxon>
        <taxon>Sar</taxon>
        <taxon>Alveolata</taxon>
        <taxon>Apicomplexa</taxon>
        <taxon>Aconoidasida</taxon>
        <taxon>Piroplasmida</taxon>
        <taxon>Babesiidae</taxon>
        <taxon>Babesia</taxon>
    </lineage>
</organism>
<feature type="transmembrane region" description="Helical" evidence="6">
    <location>
        <begin position="150"/>
        <end position="174"/>
    </location>
</feature>
<evidence type="ECO:0000256" key="6">
    <source>
        <dbReference type="RuleBase" id="RU004379"/>
    </source>
</evidence>
<comment type="subcellular location">
    <subcellularLocation>
        <location evidence="1">Membrane</location>
        <topology evidence="1">Multi-pass membrane protein</topology>
    </subcellularLocation>
</comment>
<evidence type="ECO:0000313" key="8">
    <source>
        <dbReference type="Proteomes" id="UP001230268"/>
    </source>
</evidence>
<evidence type="ECO:0000256" key="4">
    <source>
        <dbReference type="ARBA" id="ARBA00022989"/>
    </source>
</evidence>
<evidence type="ECO:0000313" key="7">
    <source>
        <dbReference type="EMBL" id="KAK1441705.1"/>
    </source>
</evidence>
<sequence length="252" mass="28674">MIDFDSIFSRSRFWTASSLLDFTPLSKAQKEHLAKVYATLAMLSVITICGASVPQEYFSTHPMLLLFAFLGSMLYVVFSGSRYRGFSSSVSKKRLLAAAAMAFSQGLLLRELLLFMYYFNPEIITTALFATVAVFTCFSLASMFMSSRMLLYVSALTVSLSIYISMVRFANFFVGSRFVNDLTDVGVLLSFCGFVIFDTQITLKEFSYGSRDFLMHAIMLYGDIVNIFLKTMSILYEKEKKKEKDRNSHREY</sequence>
<keyword evidence="8" id="KW-1185">Reference proteome</keyword>
<reference evidence="7" key="1">
    <citation type="submission" date="2023-08" db="EMBL/GenBank/DDBJ databases">
        <title>Draft sequence of the Babesia gibsoni genome.</title>
        <authorList>
            <person name="Yamagishi J.Y."/>
            <person name="Xuan X.X."/>
        </authorList>
    </citation>
    <scope>NUCLEOTIDE SEQUENCE</scope>
    <source>
        <strain evidence="7">Azabu</strain>
    </source>
</reference>
<feature type="transmembrane region" description="Helical" evidence="6">
    <location>
        <begin position="65"/>
        <end position="83"/>
    </location>
</feature>
<dbReference type="PANTHER" id="PTHR23291">
    <property type="entry name" value="BAX INHIBITOR-RELATED"/>
    <property type="match status" value="1"/>
</dbReference>
<dbReference type="Proteomes" id="UP001230268">
    <property type="component" value="Unassembled WGS sequence"/>
</dbReference>
<evidence type="ECO:0000256" key="1">
    <source>
        <dbReference type="ARBA" id="ARBA00004141"/>
    </source>
</evidence>
<protein>
    <recommendedName>
        <fullName evidence="9">Bax inhibitor 1</fullName>
    </recommendedName>
</protein>
<gene>
    <name evidence="7" type="ORF">BgAZ_500370</name>
</gene>
<evidence type="ECO:0000256" key="2">
    <source>
        <dbReference type="ARBA" id="ARBA00010350"/>
    </source>
</evidence>
<dbReference type="EMBL" id="JAVEPI010000005">
    <property type="protein sequence ID" value="KAK1441705.1"/>
    <property type="molecule type" value="Genomic_DNA"/>
</dbReference>
<proteinExistence type="inferred from homology"/>
<evidence type="ECO:0008006" key="9">
    <source>
        <dbReference type="Google" id="ProtNLM"/>
    </source>
</evidence>
<feature type="transmembrane region" description="Helical" evidence="6">
    <location>
        <begin position="123"/>
        <end position="143"/>
    </location>
</feature>
<comment type="caution">
    <text evidence="7">The sequence shown here is derived from an EMBL/GenBank/DDBJ whole genome shotgun (WGS) entry which is preliminary data.</text>
</comment>
<keyword evidence="4 6" id="KW-1133">Transmembrane helix</keyword>
<feature type="transmembrane region" description="Helical" evidence="6">
    <location>
        <begin position="36"/>
        <end position="53"/>
    </location>
</feature>
<dbReference type="GO" id="GO:0016020">
    <property type="term" value="C:membrane"/>
    <property type="evidence" value="ECO:0007669"/>
    <property type="project" value="UniProtKB-SubCell"/>
</dbReference>
<evidence type="ECO:0000256" key="3">
    <source>
        <dbReference type="ARBA" id="ARBA00022692"/>
    </source>
</evidence>
<comment type="similarity">
    <text evidence="2 6">Belongs to the BI1 family.</text>
</comment>
<feature type="transmembrane region" description="Helical" evidence="6">
    <location>
        <begin position="213"/>
        <end position="236"/>
    </location>
</feature>
<name>A0AAD8P7K8_BABGI</name>
<keyword evidence="5 6" id="KW-0472">Membrane</keyword>
<keyword evidence="3 6" id="KW-0812">Transmembrane</keyword>
<dbReference type="PANTHER" id="PTHR23291:SF32">
    <property type="entry name" value="BAX INHIBITOR 1"/>
    <property type="match status" value="1"/>
</dbReference>
<feature type="transmembrane region" description="Helical" evidence="6">
    <location>
        <begin position="95"/>
        <end position="117"/>
    </location>
</feature>
<dbReference type="AlphaFoldDB" id="A0AAD8P7K8"/>
<dbReference type="InterPro" id="IPR006214">
    <property type="entry name" value="Bax_inhibitor_1-related"/>
</dbReference>